<feature type="transmembrane region" description="Helical" evidence="9">
    <location>
        <begin position="64"/>
        <end position="82"/>
    </location>
</feature>
<evidence type="ECO:0000256" key="5">
    <source>
        <dbReference type="ARBA" id="ARBA00022692"/>
    </source>
</evidence>
<sequence length="187" mass="21516">MRKTKGSVVFSLFPFWEDDWKMKWVAKIEENLVGIMLLSVTAVLFVNITLRFVFSNSFVWAEEFIRYGIIWITFIGVAVCFRRGMHVGIDFIFTILPHKGGRYLKLFITLLSMLFMGLLLKFGYDLVVFSFNANQMAAALGIQLAWVYLAIPIGAFLSLVHLVFVFIDLLKDNDTDEKPMEETTNYG</sequence>
<keyword evidence="2" id="KW-0813">Transport</keyword>
<dbReference type="InterPro" id="IPR007387">
    <property type="entry name" value="TRAP_DctQ"/>
</dbReference>
<evidence type="ECO:0000256" key="3">
    <source>
        <dbReference type="ARBA" id="ARBA00022475"/>
    </source>
</evidence>
<name>A0A1G8JXQ7_9BACI</name>
<evidence type="ECO:0000256" key="7">
    <source>
        <dbReference type="ARBA" id="ARBA00023136"/>
    </source>
</evidence>
<gene>
    <name evidence="11" type="ORF">SAMN04488123_101449</name>
</gene>
<dbReference type="GO" id="GO:0022857">
    <property type="term" value="F:transmembrane transporter activity"/>
    <property type="evidence" value="ECO:0007669"/>
    <property type="project" value="TreeGrafter"/>
</dbReference>
<feature type="transmembrane region" description="Helical" evidence="9">
    <location>
        <begin position="144"/>
        <end position="170"/>
    </location>
</feature>
<evidence type="ECO:0000259" key="10">
    <source>
        <dbReference type="Pfam" id="PF04290"/>
    </source>
</evidence>
<evidence type="ECO:0000256" key="2">
    <source>
        <dbReference type="ARBA" id="ARBA00022448"/>
    </source>
</evidence>
<dbReference type="AlphaFoldDB" id="A0A1G8JXQ7"/>
<dbReference type="Pfam" id="PF04290">
    <property type="entry name" value="DctQ"/>
    <property type="match status" value="1"/>
</dbReference>
<evidence type="ECO:0000256" key="1">
    <source>
        <dbReference type="ARBA" id="ARBA00004429"/>
    </source>
</evidence>
<evidence type="ECO:0000256" key="9">
    <source>
        <dbReference type="SAM" id="Phobius"/>
    </source>
</evidence>
<dbReference type="InterPro" id="IPR055348">
    <property type="entry name" value="DctQ"/>
</dbReference>
<evidence type="ECO:0000256" key="6">
    <source>
        <dbReference type="ARBA" id="ARBA00022989"/>
    </source>
</evidence>
<comment type="subcellular location">
    <subcellularLocation>
        <location evidence="1">Cell inner membrane</location>
        <topology evidence="1">Multi-pass membrane protein</topology>
    </subcellularLocation>
</comment>
<dbReference type="PANTHER" id="PTHR35011:SF2">
    <property type="entry name" value="2,3-DIKETO-L-GULONATE TRAP TRANSPORTER SMALL PERMEASE PROTEIN YIAM"/>
    <property type="match status" value="1"/>
</dbReference>
<proteinExistence type="inferred from homology"/>
<evidence type="ECO:0000313" key="12">
    <source>
        <dbReference type="Proteomes" id="UP000198853"/>
    </source>
</evidence>
<dbReference type="EMBL" id="FNEN01000001">
    <property type="protein sequence ID" value="SDI35955.1"/>
    <property type="molecule type" value="Genomic_DNA"/>
</dbReference>
<evidence type="ECO:0000256" key="8">
    <source>
        <dbReference type="ARBA" id="ARBA00038436"/>
    </source>
</evidence>
<dbReference type="GO" id="GO:0015740">
    <property type="term" value="P:C4-dicarboxylate transport"/>
    <property type="evidence" value="ECO:0007669"/>
    <property type="project" value="TreeGrafter"/>
</dbReference>
<organism evidence="11 12">
    <name type="scientific">Natribacillus halophilus</name>
    <dbReference type="NCBI Taxonomy" id="549003"/>
    <lineage>
        <taxon>Bacteria</taxon>
        <taxon>Bacillati</taxon>
        <taxon>Bacillota</taxon>
        <taxon>Bacilli</taxon>
        <taxon>Bacillales</taxon>
        <taxon>Bacillaceae</taxon>
        <taxon>Natribacillus</taxon>
    </lineage>
</organism>
<feature type="domain" description="Tripartite ATP-independent periplasmic transporters DctQ component" evidence="10">
    <location>
        <begin position="41"/>
        <end position="170"/>
    </location>
</feature>
<keyword evidence="3" id="KW-1003">Cell membrane</keyword>
<comment type="similarity">
    <text evidence="8">Belongs to the TRAP transporter small permease family.</text>
</comment>
<keyword evidence="4" id="KW-0997">Cell inner membrane</keyword>
<dbReference type="OrthoDB" id="9815614at2"/>
<feature type="transmembrane region" description="Helical" evidence="9">
    <location>
        <begin position="31"/>
        <end position="52"/>
    </location>
</feature>
<reference evidence="11 12" key="1">
    <citation type="submission" date="2016-10" db="EMBL/GenBank/DDBJ databases">
        <authorList>
            <person name="de Groot N.N."/>
        </authorList>
    </citation>
    <scope>NUCLEOTIDE SEQUENCE [LARGE SCALE GENOMIC DNA]</scope>
    <source>
        <strain evidence="11 12">DSM 21771</strain>
    </source>
</reference>
<protein>
    <submittedName>
        <fullName evidence="11">TRAP-type C4-dicarboxylate transport system, small permease component</fullName>
    </submittedName>
</protein>
<dbReference type="PANTHER" id="PTHR35011">
    <property type="entry name" value="2,3-DIKETO-L-GULONATE TRAP TRANSPORTER SMALL PERMEASE PROTEIN YIAM"/>
    <property type="match status" value="1"/>
</dbReference>
<accession>A0A1G8JXQ7</accession>
<evidence type="ECO:0000256" key="4">
    <source>
        <dbReference type="ARBA" id="ARBA00022519"/>
    </source>
</evidence>
<keyword evidence="12" id="KW-1185">Reference proteome</keyword>
<evidence type="ECO:0000313" key="11">
    <source>
        <dbReference type="EMBL" id="SDI35955.1"/>
    </source>
</evidence>
<dbReference type="Proteomes" id="UP000198853">
    <property type="component" value="Unassembled WGS sequence"/>
</dbReference>
<dbReference type="GO" id="GO:0005886">
    <property type="term" value="C:plasma membrane"/>
    <property type="evidence" value="ECO:0007669"/>
    <property type="project" value="UniProtKB-SubCell"/>
</dbReference>
<keyword evidence="6 9" id="KW-1133">Transmembrane helix</keyword>
<keyword evidence="5 9" id="KW-0812">Transmembrane</keyword>
<feature type="transmembrane region" description="Helical" evidence="9">
    <location>
        <begin position="103"/>
        <end position="124"/>
    </location>
</feature>
<keyword evidence="7 9" id="KW-0472">Membrane</keyword>